<keyword evidence="4" id="KW-1185">Reference proteome</keyword>
<evidence type="ECO:0000256" key="1">
    <source>
        <dbReference type="SAM" id="MobiDB-lite"/>
    </source>
</evidence>
<protein>
    <recommendedName>
        <fullName evidence="2">TfuA-like core domain-containing protein</fullName>
    </recommendedName>
</protein>
<evidence type="ECO:0000259" key="2">
    <source>
        <dbReference type="Pfam" id="PF07812"/>
    </source>
</evidence>
<evidence type="ECO:0000313" key="3">
    <source>
        <dbReference type="EMBL" id="QTD48321.1"/>
    </source>
</evidence>
<dbReference type="KEGG" id="scor:J3U87_22305"/>
<feature type="domain" description="TfuA-like core" evidence="2">
    <location>
        <begin position="55"/>
        <end position="173"/>
    </location>
</feature>
<dbReference type="Proteomes" id="UP000663929">
    <property type="component" value="Chromosome"/>
</dbReference>
<evidence type="ECO:0000313" key="4">
    <source>
        <dbReference type="Proteomes" id="UP000663929"/>
    </source>
</evidence>
<dbReference type="InterPro" id="IPR012924">
    <property type="entry name" value="TfuA_core"/>
</dbReference>
<name>A0A8A4THN0_SULCO</name>
<reference evidence="3" key="1">
    <citation type="submission" date="2021-03" db="EMBL/GenBank/DDBJ databases">
        <title>Acanthopleuribacteraceae sp. M133.</title>
        <authorList>
            <person name="Wang G."/>
        </authorList>
    </citation>
    <scope>NUCLEOTIDE SEQUENCE</scope>
    <source>
        <strain evidence="3">M133</strain>
    </source>
</reference>
<feature type="region of interest" description="Disordered" evidence="1">
    <location>
        <begin position="493"/>
        <end position="516"/>
    </location>
</feature>
<gene>
    <name evidence="3" type="ORF">J3U87_22305</name>
</gene>
<dbReference type="RefSeq" id="WP_237377976.1">
    <property type="nucleotide sequence ID" value="NZ_CP071793.1"/>
</dbReference>
<proteinExistence type="predicted"/>
<dbReference type="AlphaFoldDB" id="A0A8A4THN0"/>
<sequence length="516" mass="57389">MRYDPRVPIAVFLGPSLPLEEARALLPRANYYPPVRQGDLYRLLAAAPHTIVIVDGVFHGQAAIWHREILEAIDNGVRVVGASSMGALRAAELAPYGMIGVGGVFAWYRDGFLVGDDEVALLHADADHHYRPFSLPLVNVRHALQRAVAQAILTEGQADSLIRSQQRLPFTQRNRHALLSSSPFEALPEETRTRLAAMLGEEGAPFPKDLDLKRLDAIAALTMVARSKDPRTTDDRNHRADGEMAGANAIDRRNRFYRERRMRQRGFLAENGTLIAGAALLAQAEICLRSPRTHGIDRASLVTKGFLIDAWPESTERPRAPDDVRREFADRHLTKLRADGALASVIAANGITRRELDRLLVEHADVQWLREVHGPARIPESWRDAIARVAQARGSTVDDAHREFGLMALLLEWADFHGIAAPEDVVARFTAQWRAQQDDRADIGDQVLSRWATSAWLLTQTPAQFGYRCWRLDLALVASWQFSGEAARRLTAIDREKAGRPSGTATEKEESTAHDA</sequence>
<accession>A0A8A4THN0</accession>
<organism evidence="3 4">
    <name type="scientific">Sulfidibacter corallicola</name>
    <dbReference type="NCBI Taxonomy" id="2818388"/>
    <lineage>
        <taxon>Bacteria</taxon>
        <taxon>Pseudomonadati</taxon>
        <taxon>Acidobacteriota</taxon>
        <taxon>Holophagae</taxon>
        <taxon>Acanthopleuribacterales</taxon>
        <taxon>Acanthopleuribacteraceae</taxon>
        <taxon>Sulfidibacter</taxon>
    </lineage>
</organism>
<feature type="compositionally biased region" description="Basic and acidic residues" evidence="1">
    <location>
        <begin position="506"/>
        <end position="516"/>
    </location>
</feature>
<dbReference type="Pfam" id="PF07812">
    <property type="entry name" value="TfuA"/>
    <property type="match status" value="1"/>
</dbReference>
<dbReference type="EMBL" id="CP071793">
    <property type="protein sequence ID" value="QTD48321.1"/>
    <property type="molecule type" value="Genomic_DNA"/>
</dbReference>